<dbReference type="AlphaFoldDB" id="A0A1I5LYW4"/>
<name>A0A1I5LYW4_9BACT</name>
<accession>A0A1I5LYW4</accession>
<evidence type="ECO:0000256" key="1">
    <source>
        <dbReference type="SAM" id="MobiDB-lite"/>
    </source>
</evidence>
<dbReference type="EMBL" id="FOXB01000004">
    <property type="protein sequence ID" value="SFP02410.1"/>
    <property type="molecule type" value="Genomic_DNA"/>
</dbReference>
<dbReference type="STRING" id="223786.SAMN05216234_10484"/>
<evidence type="ECO:0000313" key="2">
    <source>
        <dbReference type="EMBL" id="SFP02410.1"/>
    </source>
</evidence>
<protein>
    <submittedName>
        <fullName evidence="2">Uncharacterized protein</fullName>
    </submittedName>
</protein>
<reference evidence="2 3" key="1">
    <citation type="submission" date="2016-10" db="EMBL/GenBank/DDBJ databases">
        <authorList>
            <person name="de Groot N.N."/>
        </authorList>
    </citation>
    <scope>NUCLEOTIDE SEQUENCE [LARGE SCALE GENOMIC DNA]</scope>
    <source>
        <strain evidence="2 3">EP1-55-1</strain>
    </source>
</reference>
<sequence>MENTKQNKDTKRDYFLFNSVDEYLNYLYQLHENTGQNKKENYSKKEEKKALK</sequence>
<organism evidence="2 3">
    <name type="scientific">Hydrogenimonas thermophila</name>
    <dbReference type="NCBI Taxonomy" id="223786"/>
    <lineage>
        <taxon>Bacteria</taxon>
        <taxon>Pseudomonadati</taxon>
        <taxon>Campylobacterota</taxon>
        <taxon>Epsilonproteobacteria</taxon>
        <taxon>Campylobacterales</taxon>
        <taxon>Hydrogenimonadaceae</taxon>
        <taxon>Hydrogenimonas</taxon>
    </lineage>
</organism>
<keyword evidence="3" id="KW-1185">Reference proteome</keyword>
<gene>
    <name evidence="2" type="ORF">SAMN05216234_10484</name>
</gene>
<feature type="compositionally biased region" description="Basic and acidic residues" evidence="1">
    <location>
        <begin position="37"/>
        <end position="52"/>
    </location>
</feature>
<dbReference type="RefSeq" id="WP_177201953.1">
    <property type="nucleotide sequence ID" value="NZ_FOXB01000004.1"/>
</dbReference>
<dbReference type="Proteomes" id="UP000199227">
    <property type="component" value="Unassembled WGS sequence"/>
</dbReference>
<evidence type="ECO:0000313" key="3">
    <source>
        <dbReference type="Proteomes" id="UP000199227"/>
    </source>
</evidence>
<proteinExistence type="predicted"/>
<feature type="region of interest" description="Disordered" evidence="1">
    <location>
        <begin position="32"/>
        <end position="52"/>
    </location>
</feature>